<keyword evidence="2" id="KW-1003">Cell membrane</keyword>
<keyword evidence="5" id="KW-1133">Transmembrane helix</keyword>
<keyword evidence="13" id="KW-1185">Reference proteome</keyword>
<sequence length="298" mass="34125">ILLVNVQSSSLTSLLCVVFSPADQRIITAEPGENVILPCRADENKDVIFVEWSRTDLEADEYVLLYIFNQFFPEGQSPSFSNRVSLLDVKNGDVSLVLKNVTTHNTGRYECRVRQRGNNRRKRALVDPNSIINLIVGPDRINITAEPGDNVILLYRADKMEDVRILVWNRTGLESGQPVLLYRDWWFPPEFQLWSSPSFRNWGDLLDVKNGDVSLVLKDVTTEDTGIYVCQVFENGAYHRLIQKSISIINLRVKPGQRIRAEPGDNVILTCRAAENKEVIVVQWNRNDLESDQYVLRY</sequence>
<dbReference type="GO" id="GO:0042102">
    <property type="term" value="P:positive regulation of T cell proliferation"/>
    <property type="evidence" value="ECO:0007669"/>
    <property type="project" value="TreeGrafter"/>
</dbReference>
<name>A0A3Q2UPR4_FUNHE</name>
<dbReference type="Ensembl" id="ENSFHET00000034988.1">
    <property type="protein sequence ID" value="ENSFHEP00000034245.1"/>
    <property type="gene ID" value="ENSFHEG00000021849.1"/>
</dbReference>
<comment type="subcellular location">
    <subcellularLocation>
        <location evidence="1">Cell membrane</location>
        <topology evidence="1">Single-pass type I membrane protein</topology>
    </subcellularLocation>
</comment>
<protein>
    <recommendedName>
        <fullName evidence="11">Ig-like domain-containing protein</fullName>
    </recommendedName>
</protein>
<evidence type="ECO:0000256" key="2">
    <source>
        <dbReference type="ARBA" id="ARBA00022475"/>
    </source>
</evidence>
<dbReference type="Gene3D" id="2.60.40.10">
    <property type="entry name" value="Immunoglobulins"/>
    <property type="match status" value="3"/>
</dbReference>
<dbReference type="GO" id="GO:0007166">
    <property type="term" value="P:cell surface receptor signaling pathway"/>
    <property type="evidence" value="ECO:0007669"/>
    <property type="project" value="TreeGrafter"/>
</dbReference>
<dbReference type="AlphaFoldDB" id="A0A3Q2UPR4"/>
<dbReference type="Pfam" id="PF07686">
    <property type="entry name" value="V-set"/>
    <property type="match status" value="1"/>
</dbReference>
<dbReference type="InterPro" id="IPR051713">
    <property type="entry name" value="T-cell_Activation_Regulation"/>
</dbReference>
<dbReference type="Proteomes" id="UP000265000">
    <property type="component" value="Unplaced"/>
</dbReference>
<evidence type="ECO:0000256" key="5">
    <source>
        <dbReference type="ARBA" id="ARBA00022989"/>
    </source>
</evidence>
<evidence type="ECO:0000256" key="9">
    <source>
        <dbReference type="ARBA" id="ARBA00023180"/>
    </source>
</evidence>
<dbReference type="InterPro" id="IPR003599">
    <property type="entry name" value="Ig_sub"/>
</dbReference>
<reference evidence="12" key="2">
    <citation type="submission" date="2025-09" db="UniProtKB">
        <authorList>
            <consortium name="Ensembl"/>
        </authorList>
    </citation>
    <scope>IDENTIFICATION</scope>
</reference>
<keyword evidence="7" id="KW-1015">Disulfide bond</keyword>
<accession>A0A3Q2UPR4</accession>
<dbReference type="PANTHER" id="PTHR25466">
    <property type="entry name" value="T-LYMPHOCYTE ACTIVATION ANTIGEN"/>
    <property type="match status" value="1"/>
</dbReference>
<proteinExistence type="predicted"/>
<keyword evidence="8" id="KW-0675">Receptor</keyword>
<dbReference type="GO" id="GO:0006955">
    <property type="term" value="P:immune response"/>
    <property type="evidence" value="ECO:0007669"/>
    <property type="project" value="TreeGrafter"/>
</dbReference>
<dbReference type="GO" id="GO:0042130">
    <property type="term" value="P:negative regulation of T cell proliferation"/>
    <property type="evidence" value="ECO:0007669"/>
    <property type="project" value="TreeGrafter"/>
</dbReference>
<dbReference type="PROSITE" id="PS50835">
    <property type="entry name" value="IG_LIKE"/>
    <property type="match status" value="3"/>
</dbReference>
<evidence type="ECO:0000256" key="4">
    <source>
        <dbReference type="ARBA" id="ARBA00022729"/>
    </source>
</evidence>
<dbReference type="InterPro" id="IPR013783">
    <property type="entry name" value="Ig-like_fold"/>
</dbReference>
<evidence type="ECO:0000256" key="10">
    <source>
        <dbReference type="ARBA" id="ARBA00023319"/>
    </source>
</evidence>
<feature type="domain" description="Ig-like" evidence="11">
    <location>
        <begin position="249"/>
        <end position="298"/>
    </location>
</feature>
<dbReference type="GO" id="GO:0071222">
    <property type="term" value="P:cellular response to lipopolysaccharide"/>
    <property type="evidence" value="ECO:0007669"/>
    <property type="project" value="TreeGrafter"/>
</dbReference>
<evidence type="ECO:0000256" key="3">
    <source>
        <dbReference type="ARBA" id="ARBA00022692"/>
    </source>
</evidence>
<evidence type="ECO:0000313" key="12">
    <source>
        <dbReference type="Ensembl" id="ENSFHEP00000034245.1"/>
    </source>
</evidence>
<evidence type="ECO:0000259" key="11">
    <source>
        <dbReference type="PROSITE" id="PS50835"/>
    </source>
</evidence>
<dbReference type="GeneTree" id="ENSGT00940000172190"/>
<evidence type="ECO:0000313" key="13">
    <source>
        <dbReference type="Proteomes" id="UP000265000"/>
    </source>
</evidence>
<keyword evidence="9" id="KW-0325">Glycoprotein</keyword>
<evidence type="ECO:0000256" key="7">
    <source>
        <dbReference type="ARBA" id="ARBA00023157"/>
    </source>
</evidence>
<keyword evidence="3" id="KW-0812">Transmembrane</keyword>
<feature type="domain" description="Ig-like" evidence="11">
    <location>
        <begin position="128"/>
        <end position="247"/>
    </location>
</feature>
<dbReference type="InterPro" id="IPR013106">
    <property type="entry name" value="Ig_V-set"/>
</dbReference>
<keyword evidence="10" id="KW-0393">Immunoglobulin domain</keyword>
<dbReference type="SMART" id="SM00409">
    <property type="entry name" value="IG"/>
    <property type="match status" value="2"/>
</dbReference>
<dbReference type="STRING" id="8078.ENSFHEP00000034245"/>
<dbReference type="PANTHER" id="PTHR25466:SF14">
    <property type="entry name" value="BUTYROPHILIN SUBFAMILY 2 MEMBER A2-LIKE-RELATED"/>
    <property type="match status" value="1"/>
</dbReference>
<organism evidence="12 13">
    <name type="scientific">Fundulus heteroclitus</name>
    <name type="common">Killifish</name>
    <name type="synonym">Mummichog</name>
    <dbReference type="NCBI Taxonomy" id="8078"/>
    <lineage>
        <taxon>Eukaryota</taxon>
        <taxon>Metazoa</taxon>
        <taxon>Chordata</taxon>
        <taxon>Craniata</taxon>
        <taxon>Vertebrata</taxon>
        <taxon>Euteleostomi</taxon>
        <taxon>Actinopterygii</taxon>
        <taxon>Neopterygii</taxon>
        <taxon>Teleostei</taxon>
        <taxon>Neoteleostei</taxon>
        <taxon>Acanthomorphata</taxon>
        <taxon>Ovalentaria</taxon>
        <taxon>Atherinomorphae</taxon>
        <taxon>Cyprinodontiformes</taxon>
        <taxon>Fundulidae</taxon>
        <taxon>Fundulus</taxon>
    </lineage>
</organism>
<keyword evidence="4" id="KW-0732">Signal</keyword>
<reference evidence="12" key="1">
    <citation type="submission" date="2025-08" db="UniProtKB">
        <authorList>
            <consortium name="Ensembl"/>
        </authorList>
    </citation>
    <scope>IDENTIFICATION</scope>
</reference>
<keyword evidence="6" id="KW-0472">Membrane</keyword>
<dbReference type="GO" id="GO:0009897">
    <property type="term" value="C:external side of plasma membrane"/>
    <property type="evidence" value="ECO:0007669"/>
    <property type="project" value="TreeGrafter"/>
</dbReference>
<dbReference type="InterPro" id="IPR007110">
    <property type="entry name" value="Ig-like_dom"/>
</dbReference>
<evidence type="ECO:0000256" key="8">
    <source>
        <dbReference type="ARBA" id="ARBA00023170"/>
    </source>
</evidence>
<evidence type="ECO:0000256" key="1">
    <source>
        <dbReference type="ARBA" id="ARBA00004251"/>
    </source>
</evidence>
<feature type="domain" description="Ig-like" evidence="11">
    <location>
        <begin position="21"/>
        <end position="127"/>
    </location>
</feature>
<dbReference type="SUPFAM" id="SSF48726">
    <property type="entry name" value="Immunoglobulin"/>
    <property type="match status" value="2"/>
</dbReference>
<dbReference type="GO" id="GO:0031295">
    <property type="term" value="P:T cell costimulation"/>
    <property type="evidence" value="ECO:0007669"/>
    <property type="project" value="TreeGrafter"/>
</dbReference>
<dbReference type="InterPro" id="IPR036179">
    <property type="entry name" value="Ig-like_dom_sf"/>
</dbReference>
<evidence type="ECO:0000256" key="6">
    <source>
        <dbReference type="ARBA" id="ARBA00023136"/>
    </source>
</evidence>